<evidence type="ECO:0000313" key="3">
    <source>
        <dbReference type="Proteomes" id="UP000050761"/>
    </source>
</evidence>
<name>A0A183FVK5_HELPZ</name>
<reference evidence="2 3" key="1">
    <citation type="submission" date="2018-11" db="EMBL/GenBank/DDBJ databases">
        <authorList>
            <consortium name="Pathogen Informatics"/>
        </authorList>
    </citation>
    <scope>NUCLEOTIDE SEQUENCE [LARGE SCALE GENOMIC DNA]</scope>
</reference>
<dbReference type="EMBL" id="UZAH01027469">
    <property type="protein sequence ID" value="VDO91847.1"/>
    <property type="molecule type" value="Genomic_DNA"/>
</dbReference>
<feature type="region of interest" description="Disordered" evidence="1">
    <location>
        <begin position="50"/>
        <end position="90"/>
    </location>
</feature>
<dbReference type="WBParaSite" id="HPBE_0001236101-mRNA-1">
    <property type="protein sequence ID" value="HPBE_0001236101-mRNA-1"/>
    <property type="gene ID" value="HPBE_0001236101"/>
</dbReference>
<gene>
    <name evidence="2" type="ORF">HPBE_LOCUS12362</name>
</gene>
<dbReference type="Proteomes" id="UP000050761">
    <property type="component" value="Unassembled WGS sequence"/>
</dbReference>
<evidence type="ECO:0000256" key="1">
    <source>
        <dbReference type="SAM" id="MobiDB-lite"/>
    </source>
</evidence>
<evidence type="ECO:0000313" key="4">
    <source>
        <dbReference type="WBParaSite" id="HPBE_0001236101-mRNA-1"/>
    </source>
</evidence>
<protein>
    <submittedName>
        <fullName evidence="2 4">Uncharacterized protein</fullName>
    </submittedName>
</protein>
<accession>A0A183FVK5</accession>
<proteinExistence type="predicted"/>
<sequence length="90" mass="9306">MVANRWAWAVSRGGAHFHSGSEHAGHGYNSVGGIDHRNTELQSRAVVDDGVVTGRRDTSAEAPQRMSSDGEAPAATAVAAVETASASPLH</sequence>
<keyword evidence="3" id="KW-1185">Reference proteome</keyword>
<accession>A0A3P8A5M8</accession>
<evidence type="ECO:0000313" key="2">
    <source>
        <dbReference type="EMBL" id="VDO91847.1"/>
    </source>
</evidence>
<organism evidence="3 4">
    <name type="scientific">Heligmosomoides polygyrus</name>
    <name type="common">Parasitic roundworm</name>
    <dbReference type="NCBI Taxonomy" id="6339"/>
    <lineage>
        <taxon>Eukaryota</taxon>
        <taxon>Metazoa</taxon>
        <taxon>Ecdysozoa</taxon>
        <taxon>Nematoda</taxon>
        <taxon>Chromadorea</taxon>
        <taxon>Rhabditida</taxon>
        <taxon>Rhabditina</taxon>
        <taxon>Rhabditomorpha</taxon>
        <taxon>Strongyloidea</taxon>
        <taxon>Heligmosomidae</taxon>
        <taxon>Heligmosomoides</taxon>
    </lineage>
</organism>
<feature type="compositionally biased region" description="Low complexity" evidence="1">
    <location>
        <begin position="71"/>
        <end position="90"/>
    </location>
</feature>
<dbReference type="AlphaFoldDB" id="A0A183FVK5"/>
<reference evidence="4" key="2">
    <citation type="submission" date="2019-09" db="UniProtKB">
        <authorList>
            <consortium name="WormBaseParasite"/>
        </authorList>
    </citation>
    <scope>IDENTIFICATION</scope>
</reference>